<evidence type="ECO:0000313" key="1">
    <source>
        <dbReference type="EMBL" id="KAI4356928.1"/>
    </source>
</evidence>
<proteinExistence type="predicted"/>
<reference evidence="1 2" key="1">
    <citation type="journal article" date="2022" name="DNA Res.">
        <title>Chromosomal-level genome assembly of the orchid tree Bauhinia variegata (Leguminosae; Cercidoideae) supports the allotetraploid origin hypothesis of Bauhinia.</title>
        <authorList>
            <person name="Zhong Y."/>
            <person name="Chen Y."/>
            <person name="Zheng D."/>
            <person name="Pang J."/>
            <person name="Liu Y."/>
            <person name="Luo S."/>
            <person name="Meng S."/>
            <person name="Qian L."/>
            <person name="Wei D."/>
            <person name="Dai S."/>
            <person name="Zhou R."/>
        </authorList>
    </citation>
    <scope>NUCLEOTIDE SEQUENCE [LARGE SCALE GENOMIC DNA]</scope>
    <source>
        <strain evidence="1">BV-YZ2020</strain>
    </source>
</reference>
<organism evidence="1 2">
    <name type="scientific">Bauhinia variegata</name>
    <name type="common">Purple orchid tree</name>
    <name type="synonym">Phanera variegata</name>
    <dbReference type="NCBI Taxonomy" id="167791"/>
    <lineage>
        <taxon>Eukaryota</taxon>
        <taxon>Viridiplantae</taxon>
        <taxon>Streptophyta</taxon>
        <taxon>Embryophyta</taxon>
        <taxon>Tracheophyta</taxon>
        <taxon>Spermatophyta</taxon>
        <taxon>Magnoliopsida</taxon>
        <taxon>eudicotyledons</taxon>
        <taxon>Gunneridae</taxon>
        <taxon>Pentapetalae</taxon>
        <taxon>rosids</taxon>
        <taxon>fabids</taxon>
        <taxon>Fabales</taxon>
        <taxon>Fabaceae</taxon>
        <taxon>Cercidoideae</taxon>
        <taxon>Cercideae</taxon>
        <taxon>Bauhiniinae</taxon>
        <taxon>Bauhinia</taxon>
    </lineage>
</organism>
<gene>
    <name evidence="1" type="ORF">L6164_000909</name>
</gene>
<evidence type="ECO:0000313" key="2">
    <source>
        <dbReference type="Proteomes" id="UP000828941"/>
    </source>
</evidence>
<protein>
    <submittedName>
        <fullName evidence="1">Uncharacterized protein</fullName>
    </submittedName>
</protein>
<comment type="caution">
    <text evidence="1">The sequence shown here is derived from an EMBL/GenBank/DDBJ whole genome shotgun (WGS) entry which is preliminary data.</text>
</comment>
<dbReference type="EMBL" id="CM039426">
    <property type="protein sequence ID" value="KAI4356928.1"/>
    <property type="molecule type" value="Genomic_DNA"/>
</dbReference>
<dbReference type="Proteomes" id="UP000828941">
    <property type="component" value="Chromosome 1"/>
</dbReference>
<sequence length="110" mass="11701">MEGMKIRSVLIVCMVLHLLIANSEASTLGCYALCAAECVLNKPGVGMVLCLLGCVAKCHQSAANDKIDNQHFCKIGCTASSCTNQPNIDADKFESCVDSCDGICAKKERL</sequence>
<keyword evidence="2" id="KW-1185">Reference proteome</keyword>
<name>A0ACB9Q873_BAUVA</name>
<accession>A0ACB9Q873</accession>